<reference evidence="1 2" key="1">
    <citation type="submission" date="2020-08" db="EMBL/GenBank/DDBJ databases">
        <title>Genome public.</title>
        <authorList>
            <person name="Liu C."/>
            <person name="Sun Q."/>
        </authorList>
    </citation>
    <scope>NUCLEOTIDE SEQUENCE [LARGE SCALE GENOMIC DNA]</scope>
    <source>
        <strain evidence="1 2">NSJ-36</strain>
    </source>
</reference>
<evidence type="ECO:0000313" key="1">
    <source>
        <dbReference type="EMBL" id="MBC5664181.1"/>
    </source>
</evidence>
<dbReference type="InterPro" id="IPR036412">
    <property type="entry name" value="HAD-like_sf"/>
</dbReference>
<dbReference type="EMBL" id="JACOOY010000002">
    <property type="protein sequence ID" value="MBC5664181.1"/>
    <property type="molecule type" value="Genomic_DNA"/>
</dbReference>
<dbReference type="InterPro" id="IPR006439">
    <property type="entry name" value="HAD-SF_hydro_IA"/>
</dbReference>
<dbReference type="Gene3D" id="1.10.150.240">
    <property type="entry name" value="Putative phosphatase, domain 2"/>
    <property type="match status" value="1"/>
</dbReference>
<dbReference type="Proteomes" id="UP000647235">
    <property type="component" value="Unassembled WGS sequence"/>
</dbReference>
<proteinExistence type="predicted"/>
<sequence>MIPELRENTNTVIFDIGNVLIYFAWKEYLESLGFSEETTKHVADAMFCNKDWDAGDSGLVTTEEWLELFIENDPAYEKEIRTTFAGFGASIVPFPFIEEWFAYFREKGMKLYYLSNYSDEMFRQSEEKLAFLKSFDGGVFSWQEKCMKPDSKIYQILLDRYNIDPKHTVFFDDRVANVEAAEKFGIQGILFHTDIPLQMMGK</sequence>
<dbReference type="NCBIfam" id="TIGR01509">
    <property type="entry name" value="HAD-SF-IA-v3"/>
    <property type="match status" value="1"/>
</dbReference>
<dbReference type="PRINTS" id="PR00413">
    <property type="entry name" value="HADHALOGNASE"/>
</dbReference>
<name>A0ABR7ES47_9FIRM</name>
<dbReference type="InterPro" id="IPR023214">
    <property type="entry name" value="HAD_sf"/>
</dbReference>
<accession>A0ABR7ES47</accession>
<organism evidence="1 2">
    <name type="scientific">Dorea hominis</name>
    <dbReference type="NCBI Taxonomy" id="2763040"/>
    <lineage>
        <taxon>Bacteria</taxon>
        <taxon>Bacillati</taxon>
        <taxon>Bacillota</taxon>
        <taxon>Clostridia</taxon>
        <taxon>Lachnospirales</taxon>
        <taxon>Lachnospiraceae</taxon>
        <taxon>Dorea</taxon>
    </lineage>
</organism>
<dbReference type="Gene3D" id="3.40.50.1000">
    <property type="entry name" value="HAD superfamily/HAD-like"/>
    <property type="match status" value="1"/>
</dbReference>
<dbReference type="SFLD" id="SFLDS00003">
    <property type="entry name" value="Haloacid_Dehalogenase"/>
    <property type="match status" value="1"/>
</dbReference>
<gene>
    <name evidence="1" type="ORF">H8S07_02615</name>
</gene>
<dbReference type="SUPFAM" id="SSF56784">
    <property type="entry name" value="HAD-like"/>
    <property type="match status" value="1"/>
</dbReference>
<evidence type="ECO:0000313" key="2">
    <source>
        <dbReference type="Proteomes" id="UP000647235"/>
    </source>
</evidence>
<protein>
    <submittedName>
        <fullName evidence="1">HAD family phosphatase</fullName>
    </submittedName>
</protein>
<keyword evidence="2" id="KW-1185">Reference proteome</keyword>
<dbReference type="PANTHER" id="PTHR43611:SF3">
    <property type="entry name" value="FLAVIN MONONUCLEOTIDE HYDROLASE 1, CHLOROPLATIC"/>
    <property type="match status" value="1"/>
</dbReference>
<dbReference type="Pfam" id="PF00702">
    <property type="entry name" value="Hydrolase"/>
    <property type="match status" value="1"/>
</dbReference>
<dbReference type="PANTHER" id="PTHR43611">
    <property type="entry name" value="ALPHA-D-GLUCOSE 1-PHOSPHATE PHOSPHATASE"/>
    <property type="match status" value="1"/>
</dbReference>
<dbReference type="RefSeq" id="WP_118519431.1">
    <property type="nucleotide sequence ID" value="NZ_JACOOY010000002.1"/>
</dbReference>
<dbReference type="SFLD" id="SFLDG01129">
    <property type="entry name" value="C1.5:_HAD__Beta-PGM__Phosphata"/>
    <property type="match status" value="1"/>
</dbReference>
<dbReference type="InterPro" id="IPR023198">
    <property type="entry name" value="PGP-like_dom2"/>
</dbReference>
<comment type="caution">
    <text evidence="1">The sequence shown here is derived from an EMBL/GenBank/DDBJ whole genome shotgun (WGS) entry which is preliminary data.</text>
</comment>
<dbReference type="CDD" id="cd02603">
    <property type="entry name" value="HAD_sEH-N_like"/>
    <property type="match status" value="1"/>
</dbReference>